<dbReference type="InterPro" id="IPR036812">
    <property type="entry name" value="NAD(P)_OxRdtase_dom_sf"/>
</dbReference>
<dbReference type="Gene3D" id="3.20.20.100">
    <property type="entry name" value="NADP-dependent oxidoreductase domain"/>
    <property type="match status" value="1"/>
</dbReference>
<sequence>MSAHADLAFPDSTAGLRANAVLNNGYVLPWVGLGVFQIKSDAQTAAVVRTAIEQGYRGIDTASLYGNERGVGEAVRSCGVPREELFVTTKVWNDAMRADKVAEAFEESMRRLGLEYLDLYLLHWPIKGHMVSSWRALETLHRTGRVKAIGVSNYMIAHFEELLPHVEIKPMVNQIEYHPYLQSPALIDYCQTRGIQVQAWSPLMQAGALLRDRTLVEIGARHGKSAAQVVLRWDLQTRVATIPKSADPKRIAENADLFDFALDADEMAAIARLDRGQRCGADPLNFRF</sequence>
<evidence type="ECO:0000256" key="5">
    <source>
        <dbReference type="PIRSR" id="PIRSR000097-2"/>
    </source>
</evidence>
<reference evidence="8" key="1">
    <citation type="submission" date="2021-08" db="EMBL/GenBank/DDBJ databases">
        <title>Genome of a novel bacterium of the phylum Verrucomicrobia, Oleiharenicola sp. KSB-15.</title>
        <authorList>
            <person name="Chung J.-H."/>
            <person name="Ahn J.-H."/>
            <person name="Yoon Y."/>
            <person name="Kim D.-Y."/>
            <person name="An S.-H."/>
            <person name="Park I."/>
            <person name="Yeon J."/>
        </authorList>
    </citation>
    <scope>NUCLEOTIDE SEQUENCE</scope>
    <source>
        <strain evidence="8">KSB-15</strain>
    </source>
</reference>
<name>A0A8F9TXG6_9BACT</name>
<feature type="site" description="Lowers pKa of active site Tyr" evidence="6">
    <location>
        <position position="90"/>
    </location>
</feature>
<protein>
    <submittedName>
        <fullName evidence="8">Aldo/keto reductase</fullName>
    </submittedName>
</protein>
<dbReference type="Proteomes" id="UP000825051">
    <property type="component" value="Chromosome"/>
</dbReference>
<feature type="domain" description="NADP-dependent oxidoreductase" evidence="7">
    <location>
        <begin position="34"/>
        <end position="274"/>
    </location>
</feature>
<evidence type="ECO:0000256" key="6">
    <source>
        <dbReference type="PIRSR" id="PIRSR000097-3"/>
    </source>
</evidence>
<keyword evidence="3" id="KW-0560">Oxidoreductase</keyword>
<dbReference type="PRINTS" id="PR00069">
    <property type="entry name" value="ALDKETRDTASE"/>
</dbReference>
<dbReference type="PROSITE" id="PS00062">
    <property type="entry name" value="ALDOKETO_REDUCTASE_2"/>
    <property type="match status" value="1"/>
</dbReference>
<dbReference type="AlphaFoldDB" id="A0A8F9TXG6"/>
<proteinExistence type="inferred from homology"/>
<evidence type="ECO:0000313" key="9">
    <source>
        <dbReference type="Proteomes" id="UP000825051"/>
    </source>
</evidence>
<evidence type="ECO:0000256" key="2">
    <source>
        <dbReference type="ARBA" id="ARBA00022857"/>
    </source>
</evidence>
<dbReference type="InterPro" id="IPR023210">
    <property type="entry name" value="NADP_OxRdtase_dom"/>
</dbReference>
<evidence type="ECO:0000256" key="1">
    <source>
        <dbReference type="ARBA" id="ARBA00007905"/>
    </source>
</evidence>
<evidence type="ECO:0000256" key="4">
    <source>
        <dbReference type="PIRSR" id="PIRSR000097-1"/>
    </source>
</evidence>
<dbReference type="InterPro" id="IPR018170">
    <property type="entry name" value="Aldo/ket_reductase_CS"/>
</dbReference>
<keyword evidence="2" id="KW-0521">NADP</keyword>
<evidence type="ECO:0000313" key="8">
    <source>
        <dbReference type="EMBL" id="QYM79925.1"/>
    </source>
</evidence>
<dbReference type="KEGG" id="ole:K0B96_04720"/>
<keyword evidence="9" id="KW-1185">Reference proteome</keyword>
<dbReference type="InterPro" id="IPR020471">
    <property type="entry name" value="AKR"/>
</dbReference>
<dbReference type="FunFam" id="3.20.20.100:FF:000015">
    <property type="entry name" value="Oxidoreductase, aldo/keto reductase family"/>
    <property type="match status" value="1"/>
</dbReference>
<organism evidence="8 9">
    <name type="scientific">Horticoccus luteus</name>
    <dbReference type="NCBI Taxonomy" id="2862869"/>
    <lineage>
        <taxon>Bacteria</taxon>
        <taxon>Pseudomonadati</taxon>
        <taxon>Verrucomicrobiota</taxon>
        <taxon>Opitutia</taxon>
        <taxon>Opitutales</taxon>
        <taxon>Opitutaceae</taxon>
        <taxon>Horticoccus</taxon>
    </lineage>
</organism>
<gene>
    <name evidence="8" type="ORF">K0B96_04720</name>
</gene>
<feature type="binding site" evidence="5">
    <location>
        <position position="123"/>
    </location>
    <ligand>
        <name>substrate</name>
    </ligand>
</feature>
<dbReference type="RefSeq" id="WP_220164386.1">
    <property type="nucleotide sequence ID" value="NZ_CP080507.1"/>
</dbReference>
<evidence type="ECO:0000256" key="3">
    <source>
        <dbReference type="ARBA" id="ARBA00023002"/>
    </source>
</evidence>
<feature type="active site" description="Proton donor" evidence="4">
    <location>
        <position position="65"/>
    </location>
</feature>
<comment type="similarity">
    <text evidence="1">Belongs to the aldo/keto reductase family.</text>
</comment>
<dbReference type="PANTHER" id="PTHR43827">
    <property type="entry name" value="2,5-DIKETO-D-GLUCONIC ACID REDUCTASE"/>
    <property type="match status" value="1"/>
</dbReference>
<dbReference type="Pfam" id="PF00248">
    <property type="entry name" value="Aldo_ket_red"/>
    <property type="match status" value="1"/>
</dbReference>
<dbReference type="GO" id="GO:0016616">
    <property type="term" value="F:oxidoreductase activity, acting on the CH-OH group of donors, NAD or NADP as acceptor"/>
    <property type="evidence" value="ECO:0007669"/>
    <property type="project" value="UniProtKB-ARBA"/>
</dbReference>
<accession>A0A8F9TXG6</accession>
<dbReference type="EMBL" id="CP080507">
    <property type="protein sequence ID" value="QYM79925.1"/>
    <property type="molecule type" value="Genomic_DNA"/>
</dbReference>
<dbReference type="SUPFAM" id="SSF51430">
    <property type="entry name" value="NAD(P)-linked oxidoreductase"/>
    <property type="match status" value="1"/>
</dbReference>
<dbReference type="PANTHER" id="PTHR43827:SF3">
    <property type="entry name" value="NADP-DEPENDENT OXIDOREDUCTASE DOMAIN-CONTAINING PROTEIN"/>
    <property type="match status" value="1"/>
</dbReference>
<evidence type="ECO:0000259" key="7">
    <source>
        <dbReference type="Pfam" id="PF00248"/>
    </source>
</evidence>
<dbReference type="PROSITE" id="PS00063">
    <property type="entry name" value="ALDOKETO_REDUCTASE_3"/>
    <property type="match status" value="1"/>
</dbReference>
<dbReference type="PIRSF" id="PIRSF000097">
    <property type="entry name" value="AKR"/>
    <property type="match status" value="1"/>
</dbReference>